<sequence>GVVAIFTIGEVFPCDPLSPTYLNENSGVLVARTELQRRSGYMRHVNGKLRACGQLRGDHPLVLRDPACLHNGPHKRPSISEVLSLLDEARGCFSRHESEMNKCEMVRTLQSQPRNQNLEHVLRDLVTKNADAQSRMQDLLSRNQGKDRELAEAQQQLRRMEKQLTRAEETIRREQEMRERESGLVLAKDRELVHTQEKLQKILRAVPVMKDSQGIKRAKCQHCQCSKYVPPEEYRSDNKFFCVYCGHRPAEHVQIEENPPAVARSTHPREEGAGVTRPVQRKVDKQGTRPALTTKKSGNTDDQKMITISKRPKEPLGIIAAQIPNETGLRIVGVETGTPAHREMKEGNISLLDRVIQLNEDKILSSPSSGQEPSPTVAQPLNDLASTSSVGPMQTDGYIGTFKLTPETDLDRQYKPDGFIGTFKLTPETDLDRQYKPDGFIGTFKLTPEIDCQYSKYVPPVDYRSDNKFFCAYCGHRPAEHVQIEENPPAVARSTHSLEPRVEGAGVARPVQRKVDKQGTGPALATKKSGSTDDQRGVHRGRCVFPGCACSHYRLDHSSKCATCTHLPAKHLNLDSALPGQAVGFPASQPLQQHYVSPPPASASGPPMQHAWKNMVTYLSQASPLPSGSSNGSKSSAAANYGGNELMETIAKDPKERLGILTAEIPGDDGLRIVGVELKTSAYHALKDRQIKLLDVITHVNEEKIVSSEV</sequence>
<evidence type="ECO:0000256" key="1">
    <source>
        <dbReference type="SAM" id="Coils"/>
    </source>
</evidence>
<dbReference type="PROSITE" id="PS50106">
    <property type="entry name" value="PDZ"/>
    <property type="match status" value="1"/>
</dbReference>
<keyword evidence="5" id="KW-1185">Reference proteome</keyword>
<evidence type="ECO:0000256" key="2">
    <source>
        <dbReference type="SAM" id="MobiDB-lite"/>
    </source>
</evidence>
<feature type="region of interest" description="Disordered" evidence="2">
    <location>
        <begin position="364"/>
        <end position="392"/>
    </location>
</feature>
<dbReference type="EMBL" id="CASHTH010002431">
    <property type="protein sequence ID" value="CAI8029724.1"/>
    <property type="molecule type" value="Genomic_DNA"/>
</dbReference>
<feature type="coiled-coil region" evidence="1">
    <location>
        <begin position="115"/>
        <end position="177"/>
    </location>
</feature>
<dbReference type="AlphaFoldDB" id="A0AA35WR52"/>
<feature type="region of interest" description="Disordered" evidence="2">
    <location>
        <begin position="504"/>
        <end position="536"/>
    </location>
</feature>
<comment type="caution">
    <text evidence="4">The sequence shown here is derived from an EMBL/GenBank/DDBJ whole genome shotgun (WGS) entry which is preliminary data.</text>
</comment>
<evidence type="ECO:0000313" key="5">
    <source>
        <dbReference type="Proteomes" id="UP001174909"/>
    </source>
</evidence>
<proteinExistence type="predicted"/>
<feature type="compositionally biased region" description="Polar residues" evidence="2">
    <location>
        <begin position="365"/>
        <end position="392"/>
    </location>
</feature>
<feature type="region of interest" description="Disordered" evidence="2">
    <location>
        <begin position="260"/>
        <end position="301"/>
    </location>
</feature>
<dbReference type="Proteomes" id="UP001174909">
    <property type="component" value="Unassembled WGS sequence"/>
</dbReference>
<protein>
    <recommendedName>
        <fullName evidence="3">PDZ domain-containing protein</fullName>
    </recommendedName>
</protein>
<name>A0AA35WR52_GEOBA</name>
<accession>A0AA35WR52</accession>
<evidence type="ECO:0000313" key="4">
    <source>
        <dbReference type="EMBL" id="CAI8029724.1"/>
    </source>
</evidence>
<evidence type="ECO:0000259" key="3">
    <source>
        <dbReference type="PROSITE" id="PS50106"/>
    </source>
</evidence>
<gene>
    <name evidence="4" type="ORF">GBAR_LOCUS16861</name>
</gene>
<feature type="domain" description="PDZ" evidence="3">
    <location>
        <begin position="305"/>
        <end position="359"/>
    </location>
</feature>
<dbReference type="InterPro" id="IPR001478">
    <property type="entry name" value="PDZ"/>
</dbReference>
<feature type="non-terminal residue" evidence="4">
    <location>
        <position position="710"/>
    </location>
</feature>
<keyword evidence="1" id="KW-0175">Coiled coil</keyword>
<organism evidence="4 5">
    <name type="scientific">Geodia barretti</name>
    <name type="common">Barrett's horny sponge</name>
    <dbReference type="NCBI Taxonomy" id="519541"/>
    <lineage>
        <taxon>Eukaryota</taxon>
        <taxon>Metazoa</taxon>
        <taxon>Porifera</taxon>
        <taxon>Demospongiae</taxon>
        <taxon>Heteroscleromorpha</taxon>
        <taxon>Tetractinellida</taxon>
        <taxon>Astrophorina</taxon>
        <taxon>Geodiidae</taxon>
        <taxon>Geodia</taxon>
    </lineage>
</organism>
<reference evidence="4" key="1">
    <citation type="submission" date="2023-03" db="EMBL/GenBank/DDBJ databases">
        <authorList>
            <person name="Steffen K."/>
            <person name="Cardenas P."/>
        </authorList>
    </citation>
    <scope>NUCLEOTIDE SEQUENCE</scope>
</reference>